<protein>
    <recommendedName>
        <fullName evidence="6">FAD-binding PCMH-type domain-containing protein</fullName>
    </recommendedName>
</protein>
<organism evidence="7 8">
    <name type="scientific">Thelonectria olida</name>
    <dbReference type="NCBI Taxonomy" id="1576542"/>
    <lineage>
        <taxon>Eukaryota</taxon>
        <taxon>Fungi</taxon>
        <taxon>Dikarya</taxon>
        <taxon>Ascomycota</taxon>
        <taxon>Pezizomycotina</taxon>
        <taxon>Sordariomycetes</taxon>
        <taxon>Hypocreomycetidae</taxon>
        <taxon>Hypocreales</taxon>
        <taxon>Nectriaceae</taxon>
        <taxon>Thelonectria</taxon>
    </lineage>
</organism>
<dbReference type="InterPro" id="IPR036318">
    <property type="entry name" value="FAD-bd_PCMH-like_sf"/>
</dbReference>
<comment type="similarity">
    <text evidence="2">Belongs to the oxygen-dependent FAD-linked oxidoreductase family.</text>
</comment>
<evidence type="ECO:0000256" key="2">
    <source>
        <dbReference type="ARBA" id="ARBA00005466"/>
    </source>
</evidence>
<dbReference type="Proteomes" id="UP000777438">
    <property type="component" value="Unassembled WGS sequence"/>
</dbReference>
<dbReference type="PANTHER" id="PTHR42973:SF39">
    <property type="entry name" value="FAD-BINDING PCMH-TYPE DOMAIN-CONTAINING PROTEIN"/>
    <property type="match status" value="1"/>
</dbReference>
<keyword evidence="8" id="KW-1185">Reference proteome</keyword>
<dbReference type="InterPro" id="IPR016167">
    <property type="entry name" value="FAD-bd_PCMH_sub1"/>
</dbReference>
<dbReference type="SUPFAM" id="SSF56176">
    <property type="entry name" value="FAD-binding/transporter-associated domain-like"/>
    <property type="match status" value="1"/>
</dbReference>
<evidence type="ECO:0000256" key="4">
    <source>
        <dbReference type="ARBA" id="ARBA00022827"/>
    </source>
</evidence>
<dbReference type="PROSITE" id="PS51387">
    <property type="entry name" value="FAD_PCMH"/>
    <property type="match status" value="1"/>
</dbReference>
<dbReference type="Gene3D" id="3.30.465.10">
    <property type="match status" value="1"/>
</dbReference>
<evidence type="ECO:0000256" key="3">
    <source>
        <dbReference type="ARBA" id="ARBA00022630"/>
    </source>
</evidence>
<sequence>MTPTFLSSLRQQLPQGSLLLPHDGGFDESLQRWSLTCVKPAAAVALPKTAEQVSAVVKFAAANGIAFNVKGGGHSTAHASSAPSPEGMVIDLSLMRDVNVDANSKTVSFGGGCVWKDIDEACWEHGLATVGGTVSHTGVGGLVLHGGFGVLMGLYGTSIDVLVSCRLVLANGSIVTASEEENPDLFWAIRGAGSSFGVVTEFTMKAFPQSDVFGGVLVLPMNNLPTVVDFINMWDKTNDGSQSFRTGFCRAPAAPGADPDVVRPWVLFVHLFHFGDNAEEAGQKYFAPLLKLEPLMKKVGRMPYPSINQIGDKTWAPGRRYLFGGSNFTTPLELSTATTIRDQFTDFVDANPEAKGSMFMFECYPNEATGKVPAEATAFNSRGNYYNVGTAWTWQNEALDEKIRENNRQYQKNIREMGYNDAELSDGTGQYLNYTNVENIAPRTVFGSNTDRLRKLKQKYDPLNVFDKPHKLN</sequence>
<dbReference type="GO" id="GO:0071949">
    <property type="term" value="F:FAD binding"/>
    <property type="evidence" value="ECO:0007669"/>
    <property type="project" value="InterPro"/>
</dbReference>
<evidence type="ECO:0000313" key="8">
    <source>
        <dbReference type="Proteomes" id="UP000777438"/>
    </source>
</evidence>
<dbReference type="InterPro" id="IPR016166">
    <property type="entry name" value="FAD-bd_PCMH"/>
</dbReference>
<proteinExistence type="inferred from homology"/>
<reference evidence="7 8" key="1">
    <citation type="journal article" date="2021" name="Nat. Commun.">
        <title>Genetic determinants of endophytism in the Arabidopsis root mycobiome.</title>
        <authorList>
            <person name="Mesny F."/>
            <person name="Miyauchi S."/>
            <person name="Thiergart T."/>
            <person name="Pickel B."/>
            <person name="Atanasova L."/>
            <person name="Karlsson M."/>
            <person name="Huettel B."/>
            <person name="Barry K.W."/>
            <person name="Haridas S."/>
            <person name="Chen C."/>
            <person name="Bauer D."/>
            <person name="Andreopoulos W."/>
            <person name="Pangilinan J."/>
            <person name="LaButti K."/>
            <person name="Riley R."/>
            <person name="Lipzen A."/>
            <person name="Clum A."/>
            <person name="Drula E."/>
            <person name="Henrissat B."/>
            <person name="Kohler A."/>
            <person name="Grigoriev I.V."/>
            <person name="Martin F.M."/>
            <person name="Hacquard S."/>
        </authorList>
    </citation>
    <scope>NUCLEOTIDE SEQUENCE [LARGE SCALE GENOMIC DNA]</scope>
    <source>
        <strain evidence="7 8">MPI-CAGE-CH-0241</strain>
    </source>
</reference>
<dbReference type="EMBL" id="JAGPYM010000001">
    <property type="protein sequence ID" value="KAH6900253.1"/>
    <property type="molecule type" value="Genomic_DNA"/>
</dbReference>
<dbReference type="OrthoDB" id="415825at2759"/>
<dbReference type="InterPro" id="IPR016169">
    <property type="entry name" value="FAD-bd_PCMH_sub2"/>
</dbReference>
<accession>A0A9P8WIM4</accession>
<name>A0A9P8WIM4_9HYPO</name>
<evidence type="ECO:0000256" key="1">
    <source>
        <dbReference type="ARBA" id="ARBA00001974"/>
    </source>
</evidence>
<dbReference type="InterPro" id="IPR006094">
    <property type="entry name" value="Oxid_FAD_bind_N"/>
</dbReference>
<dbReference type="Pfam" id="PF01565">
    <property type="entry name" value="FAD_binding_4"/>
    <property type="match status" value="1"/>
</dbReference>
<comment type="caution">
    <text evidence="7">The sequence shown here is derived from an EMBL/GenBank/DDBJ whole genome shotgun (WGS) entry which is preliminary data.</text>
</comment>
<keyword evidence="3" id="KW-0285">Flavoprotein</keyword>
<dbReference type="InterPro" id="IPR012951">
    <property type="entry name" value="BBE"/>
</dbReference>
<keyword evidence="5" id="KW-0560">Oxidoreductase</keyword>
<dbReference type="Pfam" id="PF08031">
    <property type="entry name" value="BBE"/>
    <property type="match status" value="1"/>
</dbReference>
<evidence type="ECO:0000259" key="6">
    <source>
        <dbReference type="PROSITE" id="PS51387"/>
    </source>
</evidence>
<keyword evidence="4" id="KW-0274">FAD</keyword>
<evidence type="ECO:0000313" key="7">
    <source>
        <dbReference type="EMBL" id="KAH6900253.1"/>
    </source>
</evidence>
<dbReference type="GO" id="GO:0016491">
    <property type="term" value="F:oxidoreductase activity"/>
    <property type="evidence" value="ECO:0007669"/>
    <property type="project" value="UniProtKB-KW"/>
</dbReference>
<gene>
    <name evidence="7" type="ORF">B0T10DRAFT_525114</name>
</gene>
<feature type="domain" description="FAD-binding PCMH-type" evidence="6">
    <location>
        <begin position="36"/>
        <end position="209"/>
    </location>
</feature>
<dbReference type="Gene3D" id="3.30.43.10">
    <property type="entry name" value="Uridine Diphospho-n-acetylenolpyruvylglucosamine Reductase, domain 2"/>
    <property type="match status" value="1"/>
</dbReference>
<dbReference type="PANTHER" id="PTHR42973">
    <property type="entry name" value="BINDING OXIDOREDUCTASE, PUTATIVE (AFU_ORTHOLOGUE AFUA_1G17690)-RELATED"/>
    <property type="match status" value="1"/>
</dbReference>
<comment type="cofactor">
    <cofactor evidence="1">
        <name>FAD</name>
        <dbReference type="ChEBI" id="CHEBI:57692"/>
    </cofactor>
</comment>
<evidence type="ECO:0000256" key="5">
    <source>
        <dbReference type="ARBA" id="ARBA00023002"/>
    </source>
</evidence>
<dbReference type="Gene3D" id="3.40.462.20">
    <property type="match status" value="1"/>
</dbReference>
<dbReference type="AlphaFoldDB" id="A0A9P8WIM4"/>
<dbReference type="InterPro" id="IPR050416">
    <property type="entry name" value="FAD-linked_Oxidoreductase"/>
</dbReference>